<dbReference type="Ensembl" id="ENSCHIT00010018313.1">
    <property type="protein sequence ID" value="ENSCHIP00010012918.1"/>
    <property type="gene ID" value="ENSCHIG00010009593.1"/>
</dbReference>
<protein>
    <submittedName>
        <fullName evidence="1">Uncharacterized protein</fullName>
    </submittedName>
</protein>
<reference evidence="1" key="1">
    <citation type="submission" date="2019-03" db="EMBL/GenBank/DDBJ databases">
        <title>Genome sequencing and reference-guided assembly of Black Bengal Goat (Capra hircus).</title>
        <authorList>
            <person name="Siddiki A.Z."/>
            <person name="Baten A."/>
            <person name="Billah M."/>
            <person name="Alam M.A.U."/>
            <person name="Shawrob K.S.M."/>
            <person name="Saha S."/>
            <person name="Chowdhury M."/>
            <person name="Rahman A.H."/>
            <person name="Stear M."/>
            <person name="Miah G."/>
            <person name="Das G.B."/>
            <person name="Hossain M.M."/>
            <person name="Kumkum M."/>
            <person name="Islam M.S."/>
            <person name="Mollah A.M."/>
            <person name="Ahsan A."/>
            <person name="Tusar F."/>
            <person name="Khan M.K.I."/>
        </authorList>
    </citation>
    <scope>NUCLEOTIDE SEQUENCE [LARGE SCALE GENOMIC DNA]</scope>
</reference>
<proteinExistence type="predicted"/>
<sequence length="59" mass="6812">MFQYVYHIHTKVMGVNLVFTLQEISCKYADVECSMDCVCSELFGGYSLYVPIIYPHILV</sequence>
<evidence type="ECO:0000313" key="1">
    <source>
        <dbReference type="Ensembl" id="ENSCHIP00010012918.1"/>
    </source>
</evidence>
<name>A0A8C2P1E1_CAPHI</name>
<organism evidence="1">
    <name type="scientific">Capra hircus</name>
    <name type="common">Goat</name>
    <dbReference type="NCBI Taxonomy" id="9925"/>
    <lineage>
        <taxon>Eukaryota</taxon>
        <taxon>Metazoa</taxon>
        <taxon>Chordata</taxon>
        <taxon>Craniata</taxon>
        <taxon>Vertebrata</taxon>
        <taxon>Euteleostomi</taxon>
        <taxon>Mammalia</taxon>
        <taxon>Eutheria</taxon>
        <taxon>Laurasiatheria</taxon>
        <taxon>Artiodactyla</taxon>
        <taxon>Ruminantia</taxon>
        <taxon>Pecora</taxon>
        <taxon>Bovidae</taxon>
        <taxon>Caprinae</taxon>
        <taxon>Capra</taxon>
    </lineage>
</organism>
<reference evidence="1" key="2">
    <citation type="submission" date="2025-08" db="UniProtKB">
        <authorList>
            <consortium name="Ensembl"/>
        </authorList>
    </citation>
    <scope>IDENTIFICATION</scope>
</reference>
<dbReference type="AlphaFoldDB" id="A0A8C2P1E1"/>
<accession>A0A8C2P1E1</accession>